<accession>V2WXS2</accession>
<comment type="caution">
    <text evidence="1">The sequence shown here is derived from an EMBL/GenBank/DDBJ whole genome shotgun (WGS) entry which is preliminary data.</text>
</comment>
<dbReference type="HOGENOM" id="CLU_1603173_0_0_1"/>
<dbReference type="KEGG" id="mrr:Moror_1136"/>
<keyword evidence="2" id="KW-1185">Reference proteome</keyword>
<dbReference type="EMBL" id="AWSO01000332">
    <property type="protein sequence ID" value="ESK91633.1"/>
    <property type="molecule type" value="Genomic_DNA"/>
</dbReference>
<name>V2WXS2_MONRO</name>
<evidence type="ECO:0000313" key="2">
    <source>
        <dbReference type="Proteomes" id="UP000017559"/>
    </source>
</evidence>
<organism evidence="1 2">
    <name type="scientific">Moniliophthora roreri (strain MCA 2997)</name>
    <name type="common">Cocoa frosty pod rot fungus</name>
    <name type="synonym">Crinipellis roreri</name>
    <dbReference type="NCBI Taxonomy" id="1381753"/>
    <lineage>
        <taxon>Eukaryota</taxon>
        <taxon>Fungi</taxon>
        <taxon>Dikarya</taxon>
        <taxon>Basidiomycota</taxon>
        <taxon>Agaricomycotina</taxon>
        <taxon>Agaricomycetes</taxon>
        <taxon>Agaricomycetidae</taxon>
        <taxon>Agaricales</taxon>
        <taxon>Marasmiineae</taxon>
        <taxon>Marasmiaceae</taxon>
        <taxon>Moniliophthora</taxon>
    </lineage>
</organism>
<proteinExistence type="predicted"/>
<reference evidence="1 2" key="1">
    <citation type="journal article" date="2014" name="BMC Genomics">
        <title>Genome and secretome analysis of the hemibiotrophic fungal pathogen, Moniliophthora roreri, which causes frosty pod rot disease of cacao: mechanisms of the biotrophic and necrotrophic phases.</title>
        <authorList>
            <person name="Meinhardt L.W."/>
            <person name="Costa G.G.L."/>
            <person name="Thomazella D.P.T."/>
            <person name="Teixeira P.J.P.L."/>
            <person name="Carazzolle M.F."/>
            <person name="Schuster S.C."/>
            <person name="Carlson J.E."/>
            <person name="Guiltinan M.J."/>
            <person name="Mieczkowski P."/>
            <person name="Farmer A."/>
            <person name="Ramaraj T."/>
            <person name="Crozier J."/>
            <person name="Davis R.E."/>
            <person name="Shao J."/>
            <person name="Melnick R.L."/>
            <person name="Pereira G.A.G."/>
            <person name="Bailey B.A."/>
        </authorList>
    </citation>
    <scope>NUCLEOTIDE SEQUENCE [LARGE SCALE GENOMIC DNA]</scope>
    <source>
        <strain evidence="1 2">MCA 2997</strain>
    </source>
</reference>
<gene>
    <name evidence="1" type="ORF">Moror_1136</name>
</gene>
<dbReference type="AlphaFoldDB" id="V2WXS2"/>
<protein>
    <submittedName>
        <fullName evidence="1">Uncharacterized protein</fullName>
    </submittedName>
</protein>
<sequence length="166" mass="18840">MSFYTNPSVQTGLPPFNPSTQVLPDNVVHTEPFHPSTFKLLYLLNSEHYDEEMTTAIDASSKRNRALYGCLLFLRELRNETILAAHQLLTLIGEMIPHGTTPTMGMENSERLQDLPLGNGIVVDMGSPEGPRIFRRIDQETEMRERTEPQWQEDWLIGGQPIASNM</sequence>
<dbReference type="Proteomes" id="UP000017559">
    <property type="component" value="Unassembled WGS sequence"/>
</dbReference>
<evidence type="ECO:0000313" key="1">
    <source>
        <dbReference type="EMBL" id="ESK91633.1"/>
    </source>
</evidence>